<evidence type="ECO:0000256" key="1">
    <source>
        <dbReference type="SAM" id="MobiDB-lite"/>
    </source>
</evidence>
<proteinExistence type="predicted"/>
<evidence type="ECO:0000313" key="3">
    <source>
        <dbReference type="Proteomes" id="UP000195918"/>
    </source>
</evidence>
<protein>
    <submittedName>
        <fullName evidence="2">Uncharacterized protein</fullName>
    </submittedName>
</protein>
<dbReference type="RefSeq" id="WP_086951626.1">
    <property type="nucleotide sequence ID" value="NZ_FWFD01000010.1"/>
</dbReference>
<dbReference type="AlphaFoldDB" id="A0A1X6WNZ9"/>
<gene>
    <name evidence="2" type="ORF">FM121_07865</name>
</gene>
<name>A0A1X6WNZ9_9ENTE</name>
<organism evidence="2 3">
    <name type="scientific">Vagococcus fluvialis bH819</name>
    <dbReference type="NCBI Taxonomy" id="1255619"/>
    <lineage>
        <taxon>Bacteria</taxon>
        <taxon>Bacillati</taxon>
        <taxon>Bacillota</taxon>
        <taxon>Bacilli</taxon>
        <taxon>Lactobacillales</taxon>
        <taxon>Enterococcaceae</taxon>
        <taxon>Vagococcus</taxon>
    </lineage>
</organism>
<sequence>MKKDDELLEQEVEKMITEGLDNLSTLKDDSSSDGGKSQELTCDKSALSKNDELLKQEVEKMITKGLDNLSALKDDPLELD</sequence>
<reference evidence="3" key="1">
    <citation type="submission" date="2017-02" db="EMBL/GenBank/DDBJ databases">
        <authorList>
            <person name="Dridi B."/>
        </authorList>
    </citation>
    <scope>NUCLEOTIDE SEQUENCE [LARGE SCALE GENOMIC DNA]</scope>
    <source>
        <strain evidence="3">bH819</strain>
    </source>
</reference>
<dbReference type="EMBL" id="FWFD01000010">
    <property type="protein sequence ID" value="SLM85987.1"/>
    <property type="molecule type" value="Genomic_DNA"/>
</dbReference>
<feature type="region of interest" description="Disordered" evidence="1">
    <location>
        <begin position="19"/>
        <end position="43"/>
    </location>
</feature>
<evidence type="ECO:0000313" key="2">
    <source>
        <dbReference type="EMBL" id="SLM85987.1"/>
    </source>
</evidence>
<dbReference type="Proteomes" id="UP000195918">
    <property type="component" value="Unassembled WGS sequence"/>
</dbReference>
<keyword evidence="3" id="KW-1185">Reference proteome</keyword>
<accession>A0A1X6WNZ9</accession>